<dbReference type="HOGENOM" id="CLU_110165_3_1_6"/>
<feature type="chain" id="PRO_5003117909" evidence="1">
    <location>
        <begin position="20"/>
        <end position="150"/>
    </location>
</feature>
<evidence type="ECO:0000313" key="3">
    <source>
        <dbReference type="Proteomes" id="UP000008793"/>
    </source>
</evidence>
<accession>D8MK40</accession>
<name>D8MK40_ERWBE</name>
<dbReference type="AlphaFoldDB" id="D8MK40"/>
<dbReference type="SUPFAM" id="SSF56524">
    <property type="entry name" value="Oxidoreductase molybdopterin-binding domain"/>
    <property type="match status" value="1"/>
</dbReference>
<dbReference type="InterPro" id="IPR036374">
    <property type="entry name" value="OxRdtase_Mopterin-bd_sf"/>
</dbReference>
<reference evidence="2 3" key="1">
    <citation type="journal article" date="2010" name="BMC Genomics">
        <title>Genome comparison of the epiphytic bacteria Erwinia billingiae and E. tasmaniensis with the pear pathogen E. pyrifoliae.</title>
        <authorList>
            <person name="Kube M."/>
            <person name="Migdoll A.M."/>
            <person name="Gehring I."/>
            <person name="Heitmann K."/>
            <person name="Mayer Y."/>
            <person name="Kuhl H."/>
            <person name="Knaust F."/>
            <person name="Geider K."/>
            <person name="Reinhardt R."/>
        </authorList>
    </citation>
    <scope>NUCLEOTIDE SEQUENCE [LARGE SCALE GENOMIC DNA]</scope>
    <source>
        <strain evidence="2 3">Eb661</strain>
        <plasmid evidence="2">pEB170</plasmid>
    </source>
</reference>
<feature type="signal peptide" evidence="1">
    <location>
        <begin position="1"/>
        <end position="19"/>
    </location>
</feature>
<dbReference type="Proteomes" id="UP000008793">
    <property type="component" value="Plasmid pEB170"/>
</dbReference>
<organism evidence="3">
    <name type="scientific">Erwinia billingiae (strain Eb661)</name>
    <dbReference type="NCBI Taxonomy" id="634500"/>
    <lineage>
        <taxon>Bacteria</taxon>
        <taxon>Pseudomonadati</taxon>
        <taxon>Pseudomonadota</taxon>
        <taxon>Gammaproteobacteria</taxon>
        <taxon>Enterobacterales</taxon>
        <taxon>Erwiniaceae</taxon>
        <taxon>Erwinia</taxon>
    </lineage>
</organism>
<dbReference type="GeneID" id="90509929"/>
<protein>
    <submittedName>
        <fullName evidence="2">Putative oxidoreductase, molybdopterin binding</fullName>
    </submittedName>
</protein>
<proteinExistence type="predicted"/>
<sequence length="150" mass="16697">MNKIVITFLGILFCKAAFSATLTLANDGTETSISTADLQKLSVSKISTSTNFTPFAEFEGATLTSFAKSYNVQGRLLRVYALDDYSYTIPLRELEKFNAIIAYKKNGTMMPVSDLGPFAIIYPRDQHPELNSLDVNAKTVWQIKKIEVVE</sequence>
<keyword evidence="2" id="KW-0614">Plasmid</keyword>
<gene>
    <name evidence="2" type="ordered locus">EbC_pEb17201850</name>
</gene>
<dbReference type="RefSeq" id="WP_013200005.1">
    <property type="nucleotide sequence ID" value="NC_014305.1"/>
</dbReference>
<evidence type="ECO:0000256" key="1">
    <source>
        <dbReference type="SAM" id="SignalP"/>
    </source>
</evidence>
<dbReference type="KEGG" id="ebi:EbC_pEb17201850"/>
<dbReference type="EMBL" id="FP236830">
    <property type="protein sequence ID" value="CAX53638.1"/>
    <property type="molecule type" value="Genomic_DNA"/>
</dbReference>
<dbReference type="Gene3D" id="3.90.420.10">
    <property type="entry name" value="Oxidoreductase, molybdopterin-binding domain"/>
    <property type="match status" value="1"/>
</dbReference>
<geneLocation type="plasmid" evidence="2 3">
    <name>pEB170</name>
</geneLocation>
<keyword evidence="3" id="KW-1185">Reference proteome</keyword>
<evidence type="ECO:0000313" key="2">
    <source>
        <dbReference type="EMBL" id="CAX53638.1"/>
    </source>
</evidence>
<keyword evidence="1" id="KW-0732">Signal</keyword>